<feature type="domain" description="Endonuclease/exonuclease/phosphatase" evidence="3">
    <location>
        <begin position="143"/>
        <end position="509"/>
    </location>
</feature>
<evidence type="ECO:0000256" key="1">
    <source>
        <dbReference type="SAM" id="MobiDB-lite"/>
    </source>
</evidence>
<proteinExistence type="predicted"/>
<name>W7U752_9STRA</name>
<evidence type="ECO:0000313" key="5">
    <source>
        <dbReference type="Proteomes" id="UP000019335"/>
    </source>
</evidence>
<keyword evidence="4" id="KW-0540">Nuclease</keyword>
<feature type="region of interest" description="Disordered" evidence="1">
    <location>
        <begin position="101"/>
        <end position="129"/>
    </location>
</feature>
<sequence>MRTSTSAVRSSDASEETRVAPAALRSLQAHAPNEDSLPVSPLGSRADSTMPSSAANDHHSCPPAPSASAPLSTVNHLETLRGRGNCSTCTTCSVMSSDLSINSMASDDDGAQDEEDDEELAGGNGGTEEDAKHKFRLKVLNFNVFAGSPIPMCFQSVTPKTASLEGSERLKLQVERIRALGPDIICLQEACSDGVERYYREAFADLYDSFFEEHPPETLGKLTLGFVYLVMATVLAFCFHCVLDLWASSLTLIIPFGPSVSSTFALPSLFSSFKPHHWSRDDPYDSTRLLLVLALVGKGLGVAVWSMRKTCLVGFLQGQVKASTVILWRRDRFSVVYNKDPVTQALVPAEMRTTFFQEQRGDWLNLVRPRGYLTAQLLFHGMPLYIVNTHLNLGQQVFRRRQVEELTQHCKSLSQVGSVVLCGDFNVTPESEEIQLLSKQAGVKDALLEKGCSEPTWSSRNPLTHGVLLEEDHRCDFIFYKGLARQHRMVNRRCRLDVPFWGNTWLSDHFGIVLDMILEPVLA</sequence>
<feature type="compositionally biased region" description="Polar residues" evidence="1">
    <location>
        <begin position="46"/>
        <end position="55"/>
    </location>
</feature>
<keyword evidence="4" id="KW-0269">Exonuclease</keyword>
<dbReference type="InterPro" id="IPR036691">
    <property type="entry name" value="Endo/exonu/phosph_ase_sf"/>
</dbReference>
<protein>
    <submittedName>
        <fullName evidence="4">Endonuclease/exonuclease/phosphatase</fullName>
    </submittedName>
</protein>
<feature type="compositionally biased region" description="Polar residues" evidence="1">
    <location>
        <begin position="1"/>
        <end position="11"/>
    </location>
</feature>
<comment type="caution">
    <text evidence="4">The sequence shown here is derived from an EMBL/GenBank/DDBJ whole genome shotgun (WGS) entry which is preliminary data.</text>
</comment>
<dbReference type="GO" id="GO:0000175">
    <property type="term" value="F:3'-5'-RNA exonuclease activity"/>
    <property type="evidence" value="ECO:0007669"/>
    <property type="project" value="TreeGrafter"/>
</dbReference>
<dbReference type="InterPro" id="IPR005135">
    <property type="entry name" value="Endo/exonuclease/phosphatase"/>
</dbReference>
<dbReference type="OrthoDB" id="9975959at2759"/>
<dbReference type="Proteomes" id="UP000019335">
    <property type="component" value="Chromosome 4"/>
</dbReference>
<organism evidence="4 5">
    <name type="scientific">Nannochloropsis gaditana</name>
    <dbReference type="NCBI Taxonomy" id="72520"/>
    <lineage>
        <taxon>Eukaryota</taxon>
        <taxon>Sar</taxon>
        <taxon>Stramenopiles</taxon>
        <taxon>Ochrophyta</taxon>
        <taxon>Eustigmatophyceae</taxon>
        <taxon>Eustigmatales</taxon>
        <taxon>Monodopsidaceae</taxon>
        <taxon>Nannochloropsis</taxon>
    </lineage>
</organism>
<dbReference type="AlphaFoldDB" id="W7U752"/>
<gene>
    <name evidence="4" type="ORF">Naga_100002g106</name>
</gene>
<dbReference type="PANTHER" id="PTHR12121:SF36">
    <property type="entry name" value="ENDONUCLEASE_EXONUCLEASE_PHOSPHATASE DOMAIN-CONTAINING PROTEIN"/>
    <property type="match status" value="1"/>
</dbReference>
<feature type="transmembrane region" description="Helical" evidence="2">
    <location>
        <begin position="289"/>
        <end position="307"/>
    </location>
</feature>
<keyword evidence="2" id="KW-1133">Transmembrane helix</keyword>
<dbReference type="GO" id="GO:0004519">
    <property type="term" value="F:endonuclease activity"/>
    <property type="evidence" value="ECO:0007669"/>
    <property type="project" value="UniProtKB-KW"/>
</dbReference>
<dbReference type="EMBL" id="AZIL01000274">
    <property type="protein sequence ID" value="EWM28686.1"/>
    <property type="molecule type" value="Genomic_DNA"/>
</dbReference>
<dbReference type="Pfam" id="PF03372">
    <property type="entry name" value="Exo_endo_phos"/>
    <property type="match status" value="1"/>
</dbReference>
<dbReference type="PANTHER" id="PTHR12121">
    <property type="entry name" value="CARBON CATABOLITE REPRESSOR PROTEIN 4"/>
    <property type="match status" value="1"/>
</dbReference>
<keyword evidence="4" id="KW-0255">Endonuclease</keyword>
<feature type="transmembrane region" description="Helical" evidence="2">
    <location>
        <begin position="250"/>
        <end position="269"/>
    </location>
</feature>
<evidence type="ECO:0000313" key="4">
    <source>
        <dbReference type="EMBL" id="EWM28686.1"/>
    </source>
</evidence>
<feature type="transmembrane region" description="Helical" evidence="2">
    <location>
        <begin position="222"/>
        <end position="243"/>
    </location>
</feature>
<keyword evidence="4" id="KW-0378">Hydrolase</keyword>
<reference evidence="4 5" key="1">
    <citation type="journal article" date="2014" name="Mol. Plant">
        <title>Chromosome Scale Genome Assembly and Transcriptome Profiling of Nannochloropsis gaditana in Nitrogen Depletion.</title>
        <authorList>
            <person name="Corteggiani Carpinelli E."/>
            <person name="Telatin A."/>
            <person name="Vitulo N."/>
            <person name="Forcato C."/>
            <person name="D'Angelo M."/>
            <person name="Schiavon R."/>
            <person name="Vezzi A."/>
            <person name="Giacometti G.M."/>
            <person name="Morosinotto T."/>
            <person name="Valle G."/>
        </authorList>
    </citation>
    <scope>NUCLEOTIDE SEQUENCE [LARGE SCALE GENOMIC DNA]</scope>
    <source>
        <strain evidence="4 5">B-31</strain>
    </source>
</reference>
<evidence type="ECO:0000256" key="2">
    <source>
        <dbReference type="SAM" id="Phobius"/>
    </source>
</evidence>
<feature type="compositionally biased region" description="Acidic residues" evidence="1">
    <location>
        <begin position="106"/>
        <end position="120"/>
    </location>
</feature>
<keyword evidence="5" id="KW-1185">Reference proteome</keyword>
<dbReference type="InterPro" id="IPR050410">
    <property type="entry name" value="CCR4/nocturin_mRNA_transcr"/>
</dbReference>
<accession>W7U752</accession>
<keyword evidence="2" id="KW-0812">Transmembrane</keyword>
<feature type="region of interest" description="Disordered" evidence="1">
    <location>
        <begin position="1"/>
        <end position="70"/>
    </location>
</feature>
<keyword evidence="2" id="KW-0472">Membrane</keyword>
<dbReference type="Gene3D" id="3.60.10.10">
    <property type="entry name" value="Endonuclease/exonuclease/phosphatase"/>
    <property type="match status" value="2"/>
</dbReference>
<dbReference type="SUPFAM" id="SSF56219">
    <property type="entry name" value="DNase I-like"/>
    <property type="match status" value="1"/>
</dbReference>
<evidence type="ECO:0000259" key="3">
    <source>
        <dbReference type="Pfam" id="PF03372"/>
    </source>
</evidence>